<dbReference type="EMBL" id="ODYU01000469">
    <property type="protein sequence ID" value="SOQ35316.1"/>
    <property type="molecule type" value="Genomic_DNA"/>
</dbReference>
<gene>
    <name evidence="1" type="ORF">SFRICE_039840</name>
</gene>
<sequence>MTGMNSYQTLIKNKEIVVPTLGFCPVSWVRLQTYLQVYTQMTFRSETTIYRSHTELLRAGNEPVTRCTAASCPTTTPTVHQMVLSNTCQGT</sequence>
<organism evidence="1">
    <name type="scientific">Spodoptera frugiperda</name>
    <name type="common">Fall armyworm</name>
    <dbReference type="NCBI Taxonomy" id="7108"/>
    <lineage>
        <taxon>Eukaryota</taxon>
        <taxon>Metazoa</taxon>
        <taxon>Ecdysozoa</taxon>
        <taxon>Arthropoda</taxon>
        <taxon>Hexapoda</taxon>
        <taxon>Insecta</taxon>
        <taxon>Pterygota</taxon>
        <taxon>Neoptera</taxon>
        <taxon>Endopterygota</taxon>
        <taxon>Lepidoptera</taxon>
        <taxon>Glossata</taxon>
        <taxon>Ditrysia</taxon>
        <taxon>Noctuoidea</taxon>
        <taxon>Noctuidae</taxon>
        <taxon>Amphipyrinae</taxon>
        <taxon>Spodoptera</taxon>
    </lineage>
</organism>
<name>A0A2H1V3G8_SPOFR</name>
<protein>
    <submittedName>
        <fullName evidence="1">SFRICE_039840</fullName>
    </submittedName>
</protein>
<reference evidence="1" key="1">
    <citation type="submission" date="2016-07" db="EMBL/GenBank/DDBJ databases">
        <authorList>
            <person name="Bretaudeau A."/>
        </authorList>
    </citation>
    <scope>NUCLEOTIDE SEQUENCE</scope>
    <source>
        <strain evidence="1">Rice</strain>
        <tissue evidence="1">Whole body</tissue>
    </source>
</reference>
<evidence type="ECO:0000313" key="1">
    <source>
        <dbReference type="EMBL" id="SOQ35316.1"/>
    </source>
</evidence>
<proteinExistence type="predicted"/>
<dbReference type="AlphaFoldDB" id="A0A2H1V3G8"/>
<accession>A0A2H1V3G8</accession>